<protein>
    <submittedName>
        <fullName evidence="1">Uncharacterized protein</fullName>
    </submittedName>
</protein>
<organism evidence="1 2">
    <name type="scientific">Scrofimicrobium canadense</name>
    <dbReference type="NCBI Taxonomy" id="2652290"/>
    <lineage>
        <taxon>Bacteria</taxon>
        <taxon>Bacillati</taxon>
        <taxon>Actinomycetota</taxon>
        <taxon>Actinomycetes</taxon>
        <taxon>Actinomycetales</taxon>
        <taxon>Actinomycetaceae</taxon>
        <taxon>Scrofimicrobium</taxon>
    </lineage>
</organism>
<dbReference type="RefSeq" id="WP_154546456.1">
    <property type="nucleotide sequence ID" value="NZ_VULO01000015.1"/>
</dbReference>
<proteinExistence type="predicted"/>
<name>A0A6N7WA12_9ACTO</name>
<dbReference type="EMBL" id="VULO01000015">
    <property type="protein sequence ID" value="MSS85313.1"/>
    <property type="molecule type" value="Genomic_DNA"/>
</dbReference>
<accession>A0A6N7WA12</accession>
<evidence type="ECO:0000313" key="2">
    <source>
        <dbReference type="Proteomes" id="UP000470875"/>
    </source>
</evidence>
<dbReference type="Proteomes" id="UP000470875">
    <property type="component" value="Unassembled WGS sequence"/>
</dbReference>
<comment type="caution">
    <text evidence="1">The sequence shown here is derived from an EMBL/GenBank/DDBJ whole genome shotgun (WGS) entry which is preliminary data.</text>
</comment>
<gene>
    <name evidence="1" type="ORF">FYJ24_11230</name>
</gene>
<reference evidence="1 2" key="1">
    <citation type="submission" date="2019-08" db="EMBL/GenBank/DDBJ databases">
        <title>In-depth cultivation of the pig gut microbiome towards novel bacterial diversity and tailored functional studies.</title>
        <authorList>
            <person name="Wylensek D."/>
            <person name="Hitch T.C.A."/>
            <person name="Clavel T."/>
        </authorList>
    </citation>
    <scope>NUCLEOTIDE SEQUENCE [LARGE SCALE GENOMIC DNA]</scope>
    <source>
        <strain evidence="1 2">WB03_NA08</strain>
    </source>
</reference>
<evidence type="ECO:0000313" key="1">
    <source>
        <dbReference type="EMBL" id="MSS85313.1"/>
    </source>
</evidence>
<dbReference type="AlphaFoldDB" id="A0A6N7WA12"/>
<sequence>MVPFSFHNSGASTKPRALQVKSSLTVAPRYRGTQNITGIKAFFTTTGVNAQRFVKFHMTTFRNGNWVGRMAQLVTREADVGRQVSALAKVRSYGIRTPTVMRASRDAALYVGAAGIGSAQHYGEKFMNLFAGDSSSVSANDVRSYYDSE</sequence>
<keyword evidence="2" id="KW-1185">Reference proteome</keyword>